<organism evidence="7 8">
    <name type="scientific">Aspergillus taichungensis</name>
    <dbReference type="NCBI Taxonomy" id="482145"/>
    <lineage>
        <taxon>Eukaryota</taxon>
        <taxon>Fungi</taxon>
        <taxon>Dikarya</taxon>
        <taxon>Ascomycota</taxon>
        <taxon>Pezizomycotina</taxon>
        <taxon>Eurotiomycetes</taxon>
        <taxon>Eurotiomycetidae</taxon>
        <taxon>Eurotiales</taxon>
        <taxon>Aspergillaceae</taxon>
        <taxon>Aspergillus</taxon>
        <taxon>Aspergillus subgen. Circumdati</taxon>
    </lineage>
</organism>
<dbReference type="Pfam" id="PF00400">
    <property type="entry name" value="WD40"/>
    <property type="match status" value="2"/>
</dbReference>
<evidence type="ECO:0000313" key="7">
    <source>
        <dbReference type="EMBL" id="PLN75713.1"/>
    </source>
</evidence>
<dbReference type="PANTHER" id="PTHR22847:SF637">
    <property type="entry name" value="WD REPEAT DOMAIN 5B"/>
    <property type="match status" value="1"/>
</dbReference>
<gene>
    <name evidence="7" type="ORF">BDW42DRAFT_199292</name>
</gene>
<dbReference type="SMART" id="SM00320">
    <property type="entry name" value="WD40"/>
    <property type="match status" value="2"/>
</dbReference>
<dbReference type="EMBL" id="KZ559639">
    <property type="protein sequence ID" value="PLN75713.1"/>
    <property type="molecule type" value="Genomic_DNA"/>
</dbReference>
<evidence type="ECO:0000256" key="4">
    <source>
        <dbReference type="ARBA" id="ARBA00039789"/>
    </source>
</evidence>
<protein>
    <recommendedName>
        <fullName evidence="4">Mitochondrial division protein 1</fullName>
    </recommendedName>
</protein>
<sequence length="426" mass="48704">MKVDGLFIYAATVCRFLNESGLADDPNDRLAMIFNNEMGADSPQENLDRLYVEILSVGLRGNKHKVEIFKYIIGSIVVLHHQLSPRVLARLVYPTVKDSETQEQWAKVSNCLGRLHSFLEIPEDSEDDQSPIQLLHLSFKDFLLDDGRYDGDFHIDEKKAHSGVFERCIEIMQYYLRRKNICQLEHVATRAHEVQATQLDQYLPEHAQYACCHWMYHLEKSDICNEDAILDFLRTCFTHWVEAMSLMRKTAEGIPMLDALRIYTSQETVYASALPFAPRKSLVRQHTSVAEQWDTLLHMLHDDGVIFCCCDFSPSGNYMASGSQYGTIHLWNTSTWKCERVLEGHKGTMQVLTFVAETLLASTSSDNTIRLWYLDTGLWKMAPKSLAKVTSRPDPISISTTLRQKDYPRILMSAPIANCAFPLTAH</sequence>
<dbReference type="InterPro" id="IPR036322">
    <property type="entry name" value="WD40_repeat_dom_sf"/>
</dbReference>
<dbReference type="Gene3D" id="2.130.10.10">
    <property type="entry name" value="YVTN repeat-like/Quinoprotein amine dehydrogenase"/>
    <property type="match status" value="1"/>
</dbReference>
<dbReference type="Proteomes" id="UP000235023">
    <property type="component" value="Unassembled WGS sequence"/>
</dbReference>
<evidence type="ECO:0000256" key="1">
    <source>
        <dbReference type="ARBA" id="ARBA00022574"/>
    </source>
</evidence>
<name>A0A2J5HFN2_9EURO</name>
<dbReference type="OrthoDB" id="674604at2759"/>
<accession>A0A2J5HFN2</accession>
<feature type="repeat" description="WD" evidence="6">
    <location>
        <begin position="312"/>
        <end position="341"/>
    </location>
</feature>
<dbReference type="InterPro" id="IPR001680">
    <property type="entry name" value="WD40_rpt"/>
</dbReference>
<evidence type="ECO:0000256" key="5">
    <source>
        <dbReference type="ARBA" id="ARBA00043913"/>
    </source>
</evidence>
<keyword evidence="8" id="KW-1185">Reference proteome</keyword>
<dbReference type="AlphaFoldDB" id="A0A2J5HFN2"/>
<proteinExistence type="inferred from homology"/>
<evidence type="ECO:0000256" key="6">
    <source>
        <dbReference type="PROSITE-ProRule" id="PRU00221"/>
    </source>
</evidence>
<evidence type="ECO:0000313" key="8">
    <source>
        <dbReference type="Proteomes" id="UP000235023"/>
    </source>
</evidence>
<comment type="similarity">
    <text evidence="3">Belongs to the WD repeat MDV1/CAF4 family.</text>
</comment>
<dbReference type="InterPro" id="IPR015943">
    <property type="entry name" value="WD40/YVTN_repeat-like_dom_sf"/>
</dbReference>
<keyword evidence="2" id="KW-0677">Repeat</keyword>
<keyword evidence="1 6" id="KW-0853">WD repeat</keyword>
<dbReference type="GO" id="GO:1990234">
    <property type="term" value="C:transferase complex"/>
    <property type="evidence" value="ECO:0007669"/>
    <property type="project" value="UniProtKB-ARBA"/>
</dbReference>
<dbReference type="PROSITE" id="PS50082">
    <property type="entry name" value="WD_REPEATS_2"/>
    <property type="match status" value="2"/>
</dbReference>
<dbReference type="SUPFAM" id="SSF50978">
    <property type="entry name" value="WD40 repeat-like"/>
    <property type="match status" value="1"/>
</dbReference>
<evidence type="ECO:0000256" key="2">
    <source>
        <dbReference type="ARBA" id="ARBA00022737"/>
    </source>
</evidence>
<comment type="function">
    <text evidence="5">Involved in mitochondrial fission. Acts as an adapter protein required to form mitochondrial fission complexes. Formation of these complexes is required to promote constriction and fission of the mitochondrial compartment at a late step in mitochondrial division.</text>
</comment>
<dbReference type="PANTHER" id="PTHR22847">
    <property type="entry name" value="WD40 REPEAT PROTEIN"/>
    <property type="match status" value="1"/>
</dbReference>
<dbReference type="PROSITE" id="PS50294">
    <property type="entry name" value="WD_REPEATS_REGION"/>
    <property type="match status" value="1"/>
</dbReference>
<feature type="repeat" description="WD" evidence="6">
    <location>
        <begin position="342"/>
        <end position="377"/>
    </location>
</feature>
<reference evidence="8" key="1">
    <citation type="submission" date="2017-12" db="EMBL/GenBank/DDBJ databases">
        <authorList>
            <consortium name="DOE Joint Genome Institute"/>
            <person name="Mondo S.J."/>
            <person name="Kjaerbolling I."/>
            <person name="Vesth T.C."/>
            <person name="Frisvad J.C."/>
            <person name="Nybo J.L."/>
            <person name="Theobald S."/>
            <person name="Kuo A."/>
            <person name="Bowyer P."/>
            <person name="Matsuda Y."/>
            <person name="Lyhne E.K."/>
            <person name="Kogle M.E."/>
            <person name="Clum A."/>
            <person name="Lipzen A."/>
            <person name="Salamov A."/>
            <person name="Ngan C.Y."/>
            <person name="Daum C."/>
            <person name="Chiniquy J."/>
            <person name="Barry K."/>
            <person name="LaButti K."/>
            <person name="Haridas S."/>
            <person name="Simmons B.A."/>
            <person name="Magnuson J.K."/>
            <person name="Mortensen U.H."/>
            <person name="Larsen T.O."/>
            <person name="Grigoriev I.V."/>
            <person name="Baker S.E."/>
            <person name="Andersen M.R."/>
            <person name="Nordberg H.P."/>
            <person name="Cantor M.N."/>
            <person name="Hua S.X."/>
        </authorList>
    </citation>
    <scope>NUCLEOTIDE SEQUENCE [LARGE SCALE GENOMIC DNA]</scope>
    <source>
        <strain evidence="8">IBT 19404</strain>
    </source>
</reference>
<evidence type="ECO:0000256" key="3">
    <source>
        <dbReference type="ARBA" id="ARBA00038415"/>
    </source>
</evidence>